<dbReference type="Proteomes" id="UP000015104">
    <property type="component" value="Unassembled WGS sequence"/>
</dbReference>
<organism evidence="1 2">
    <name type="scientific">Tetranychus urticae</name>
    <name type="common">Two-spotted spider mite</name>
    <dbReference type="NCBI Taxonomy" id="32264"/>
    <lineage>
        <taxon>Eukaryota</taxon>
        <taxon>Metazoa</taxon>
        <taxon>Ecdysozoa</taxon>
        <taxon>Arthropoda</taxon>
        <taxon>Chelicerata</taxon>
        <taxon>Arachnida</taxon>
        <taxon>Acari</taxon>
        <taxon>Acariformes</taxon>
        <taxon>Trombidiformes</taxon>
        <taxon>Prostigmata</taxon>
        <taxon>Eleutherengona</taxon>
        <taxon>Raphignathae</taxon>
        <taxon>Tetranychoidea</taxon>
        <taxon>Tetranychidae</taxon>
        <taxon>Tetranychus</taxon>
    </lineage>
</organism>
<evidence type="ECO:0000313" key="2">
    <source>
        <dbReference type="Proteomes" id="UP000015104"/>
    </source>
</evidence>
<name>T1K214_TETUR</name>
<keyword evidence="2" id="KW-1185">Reference proteome</keyword>
<protein>
    <submittedName>
        <fullName evidence="1">Uncharacterized protein</fullName>
    </submittedName>
</protein>
<accession>T1K214</accession>
<sequence length="41" mass="4341">MKTRSEDGLGASIGYVMDAEFIKGIGRCRPEFDSTGLCDGG</sequence>
<dbReference type="HOGENOM" id="CLU_3280120_0_0_1"/>
<dbReference type="EnsemblMetazoa" id="tetur04g03380.1">
    <property type="protein sequence ID" value="tetur04g03380.1"/>
    <property type="gene ID" value="tetur04g03380"/>
</dbReference>
<proteinExistence type="predicted"/>
<evidence type="ECO:0000313" key="1">
    <source>
        <dbReference type="EnsemblMetazoa" id="tetur04g03380.1"/>
    </source>
</evidence>
<dbReference type="EMBL" id="CAEY01001358">
    <property type="status" value="NOT_ANNOTATED_CDS"/>
    <property type="molecule type" value="Genomic_DNA"/>
</dbReference>
<reference evidence="1" key="2">
    <citation type="submission" date="2015-06" db="UniProtKB">
        <authorList>
            <consortium name="EnsemblMetazoa"/>
        </authorList>
    </citation>
    <scope>IDENTIFICATION</scope>
</reference>
<dbReference type="AlphaFoldDB" id="T1K214"/>
<reference evidence="2" key="1">
    <citation type="submission" date="2011-08" db="EMBL/GenBank/DDBJ databases">
        <authorList>
            <person name="Rombauts S."/>
        </authorList>
    </citation>
    <scope>NUCLEOTIDE SEQUENCE</scope>
    <source>
        <strain evidence="2">London</strain>
    </source>
</reference>